<dbReference type="CDD" id="cd01127">
    <property type="entry name" value="TrwB_TraG_TraD_VirD4"/>
    <property type="match status" value="1"/>
</dbReference>
<evidence type="ECO:0000259" key="2">
    <source>
        <dbReference type="SMART" id="SM00382"/>
    </source>
</evidence>
<sequence>MKYLIETLVDFIKGECTAKTGKVVFVLPSYTSEILLGVGSELEEHFENIPGRKIQFKYGIAYKLGQKWQNSSSADRANFELVKNKGWYNEDDNLTEYRNTQKQEGYDNLVVVMAGYEYINDRESLRDFFHLDQHAVWNICLKKSFKSWLKKCLENQIDVDDSEEDINKIEDILITLHVNGLADLIRISSYLEQQDISVAMDGNDVYKLVLSNLSSFKLPRLIGLSTRYAKKKTFAHYLENSLNFFSYSMFLESNAREKIISKVNKFKEELGNGEIEQPDEDHLGEFHNIEEVVDTLKEYIEKRSEESKKKLYTVDFVFLLEKIIEFKKNGSTSSTKKNPKKLKGLPLDVFLRGIWLTLGDFKDELKSSSMFIGEDLKGITVSSISFRHDFEGGGDDDELSENEKAKYFLTQIIGGIDEFLKEHINIELDLNDEKVAIDFASNLSPQNNDDLTYKKSHTAEPWLKFQVIVHADQAKSIKREFTWALPPNHQCRIVASLIENVVKVYKGNALPAFGLPYMSEIFSASEEEEANRIMNTALQKNFIFFDLLNLPGIDKKDQVKKLLLDLSYSYQKFLLDSVESGFFSALNSQYDNLRRHFTNAYTTFLDSRSTSELAPILFKAFLIVSDEEMKLTDWGWRDNIMGAVVTPLHPALLEMIRHQHIFLCDSFRIYVQDALTQPKSKMLTEKSWSRVMDLATLNRPIYGVLEKNQILNTNAKSYGYLHLIGELHGDSTFLDSRLLLEYEEDEEDVTDAELFEETRTSRLVRQTLANYCELYPFARDGLSLGAYCGKDIQAVIAGIDSFLKQILSDEKDKEYTIALTVFSDSRDDSAVMRWINAWKDRWQAAELSSNKNYYSNCNISIHYKVVSSEESYSQFEKLLRDTEFDIMVFADFIKSDESKFVPLEEEVGGLQDYRKFPVLEKTCCKITGGGKDQQRERVLSNPRFRLGLFHAEVMAYLKSGTSEKSHAVISKSDYIPWIKVVDEAHKQSTWVVCIDPAIDEQLLYKDATKREIIGLGTGVGPHGENNFTVSTEKFSLVDIKQKISELIASLYEDLSHEDSEKVADRLVEQAFQIAGLSIVKATGPDRFIRELVANSIVRKLVDRDESVFCDEIISLDAFSHWFNDFEKRPDLLRVKARIVDGYFDIEAQIIECKLAMYNEGFLEKAREQIESGLRQLVSNFRPRGKTPLGIEEDVNVKPDQRYWWMQLHRLIANKGETDKSNYQKAILALERLSEGFYNIKWQAAAVAFWNDIDNNILEHNQEWQFNLGGQELCISVVSAGKHFIKAVSLEEAVATIFNDSALQYQHDLHTRLDKKIEIEEGDVTEEEKGDGEQKGESAIVTQQLQEEKVEVEKEIIEVKDKVHEKKLPDRILLGTYASGREIYWEFGHPDLPNRHILVFGASGTGKTYTIQALLCELSKFSQNSIIVDYTNGFTNKQLEPVVVEKLKPRQHIIRNEALALNPFRQQSDFIDDMELTENPTNTAQRVTSVFVEVYQLGDQQKSALYNAIRTGITKEGSSFTLAQLINELEAIQAAGGPTAKSAASVISKIQPFVDMTPFGEEDPESWEKLYNDAVANCHIIQLAGFAKDTSRLITEFSLIDLYWYYRAKGNKNDPKVIVLDEIQNLDHRLESPIGQFLTEGRKFGISLILATQTLSNLGKDERDRLFQAGHKLFFKPADTEVRSFAQILSDATGLKSEEWVERLTSLKRGECYSLGYAYNEQTKKLEVGKSFKIKIKALEERF</sequence>
<comment type="caution">
    <text evidence="3">The sequence shown here is derived from an EMBL/GenBank/DDBJ whole genome shotgun (WGS) entry which is preliminary data.</text>
</comment>
<evidence type="ECO:0000313" key="4">
    <source>
        <dbReference type="Proteomes" id="UP000006443"/>
    </source>
</evidence>
<dbReference type="OrthoDB" id="9758751at2"/>
<evidence type="ECO:0000313" key="3">
    <source>
        <dbReference type="EMBL" id="EEG79125.1"/>
    </source>
</evidence>
<name>C0GD40_DETAL</name>
<dbReference type="PANTHER" id="PTHR30121:SF6">
    <property type="entry name" value="SLR6007 PROTEIN"/>
    <property type="match status" value="1"/>
</dbReference>
<feature type="compositionally biased region" description="Acidic residues" evidence="1">
    <location>
        <begin position="1319"/>
        <end position="1329"/>
    </location>
</feature>
<dbReference type="RefSeq" id="WP_008514341.1">
    <property type="nucleotide sequence ID" value="NZ_ACJM01000001.1"/>
</dbReference>
<dbReference type="Gene3D" id="3.40.50.300">
    <property type="entry name" value="P-loop containing nucleotide triphosphate hydrolases"/>
    <property type="match status" value="2"/>
</dbReference>
<dbReference type="SUPFAM" id="SSF52540">
    <property type="entry name" value="P-loop containing nucleoside triphosphate hydrolases"/>
    <property type="match status" value="1"/>
</dbReference>
<protein>
    <submittedName>
        <fullName evidence="3">AAA ATPase</fullName>
    </submittedName>
</protein>
<feature type="domain" description="AAA+ ATPase" evidence="2">
    <location>
        <begin position="1392"/>
        <end position="1678"/>
    </location>
</feature>
<dbReference type="EMBL" id="ACJM01000001">
    <property type="protein sequence ID" value="EEG79125.1"/>
    <property type="molecule type" value="Genomic_DNA"/>
</dbReference>
<proteinExistence type="predicted"/>
<keyword evidence="4" id="KW-1185">Reference proteome</keyword>
<reference evidence="3 4" key="1">
    <citation type="submission" date="2009-02" db="EMBL/GenBank/DDBJ databases">
        <title>Sequencing of the draft genome and assembly of Dethiobacter alkaliphilus AHT 1.</title>
        <authorList>
            <consortium name="US DOE Joint Genome Institute (JGI-PGF)"/>
            <person name="Lucas S."/>
            <person name="Copeland A."/>
            <person name="Lapidus A."/>
            <person name="Glavina del Rio T."/>
            <person name="Dalin E."/>
            <person name="Tice H."/>
            <person name="Bruce D."/>
            <person name="Goodwin L."/>
            <person name="Pitluck S."/>
            <person name="Larimer F."/>
            <person name="Land M.L."/>
            <person name="Hauser L."/>
            <person name="Muyzer G."/>
        </authorList>
    </citation>
    <scope>NUCLEOTIDE SEQUENCE [LARGE SCALE GENOMIC DNA]</scope>
    <source>
        <strain evidence="3 4">AHT 1</strain>
    </source>
</reference>
<dbReference type="InterPro" id="IPR027417">
    <property type="entry name" value="P-loop_NTPase"/>
</dbReference>
<dbReference type="STRING" id="555088.DealDRAFT_0399"/>
<dbReference type="PANTHER" id="PTHR30121">
    <property type="entry name" value="UNCHARACTERIZED PROTEIN YJGR-RELATED"/>
    <property type="match status" value="1"/>
</dbReference>
<dbReference type="SMART" id="SM00382">
    <property type="entry name" value="AAA"/>
    <property type="match status" value="1"/>
</dbReference>
<gene>
    <name evidence="3" type="ORF">DealDRAFT_0399</name>
</gene>
<dbReference type="InterPro" id="IPR051162">
    <property type="entry name" value="T4SS_component"/>
</dbReference>
<dbReference type="InterPro" id="IPR003593">
    <property type="entry name" value="AAA+_ATPase"/>
</dbReference>
<dbReference type="InterPro" id="IPR002789">
    <property type="entry name" value="HerA_central"/>
</dbReference>
<dbReference type="eggNOG" id="COG0433">
    <property type="taxonomic scope" value="Bacteria"/>
</dbReference>
<evidence type="ECO:0000256" key="1">
    <source>
        <dbReference type="SAM" id="MobiDB-lite"/>
    </source>
</evidence>
<organism evidence="3 4">
    <name type="scientific">Dethiobacter alkaliphilus AHT 1</name>
    <dbReference type="NCBI Taxonomy" id="555088"/>
    <lineage>
        <taxon>Bacteria</taxon>
        <taxon>Bacillati</taxon>
        <taxon>Bacillota</taxon>
        <taxon>Dethiobacteria</taxon>
        <taxon>Dethiobacterales</taxon>
        <taxon>Dethiobacteraceae</taxon>
        <taxon>Dethiobacter</taxon>
    </lineage>
</organism>
<accession>C0GD40</accession>
<dbReference type="Pfam" id="PF01935">
    <property type="entry name" value="DUF87"/>
    <property type="match status" value="1"/>
</dbReference>
<feature type="region of interest" description="Disordered" evidence="1">
    <location>
        <begin position="1319"/>
        <end position="1338"/>
    </location>
</feature>
<dbReference type="Proteomes" id="UP000006443">
    <property type="component" value="Unassembled WGS sequence"/>
</dbReference>